<sequence>MGKHESVFMRNGDDYCVTNDLCIGSAKIPDTMVFSRGQLSLDTPGPPVLTIVQIRRRKPFDACMHVETKDDLPPLPPPPRSRPRRIDPAVDVEAPHANTNTALNDEDDIDHLASAPTYTQGLEQNFEIHEETEFFERSLVTAELRVVARLWGWTPQSTTLTGLDTVSVSPNGQRIAISQWDRVLVYALDPVALCERPFDFDLDAADSNDGSSSAAGTDWGTTSDSGSESGDDGDANSNQGLGVQVGPLPPAASTNSDHAPPLNDHSAFSSGLSNNNISNDDADAGDNVHIVQSVQPTSNSENIVAPPTSTQGLPPPEPISPAVPEPPSSAFPQPAAPSSPKSSASTSRASSQSTTASARLLKFYPNTHDGFLGRRVVELRPIVLKMGHGAVVKKMIWSENSTSSDAEGVEEGEMETETGNEGRVKKEEASDEAAALEDSDRQLKETDAEADFVEAGQDGSSNTDPPPLPSSNDSAESEGSDTHSIGARNISQQYTSSTFIATNAKATTRKNIPATSSTTNATTIPEVGSSSGLTPESRLQISDSELKHQIRFVKRPPEYTMALNSEIIDLDIKVRRKTDGGGGDDHATFLADDGTHNDDSGDEKRKGTERDADTAQDDATSTSNPDSDLANKHDDDNDDNNDKAEPTNRPASPSHSTATAAAASSSSSTQHPASAASSTTERPRPRAKRRRRKKAMENELVVLTDRDVQVWDLGVWGTGKRVESELKFQRAESW</sequence>
<feature type="compositionally biased region" description="Basic and acidic residues" evidence="1">
    <location>
        <begin position="629"/>
        <end position="646"/>
    </location>
</feature>
<feature type="region of interest" description="Disordered" evidence="1">
    <location>
        <begin position="572"/>
        <end position="696"/>
    </location>
</feature>
<dbReference type="AlphaFoldDB" id="A0AAV9N9R8"/>
<dbReference type="RefSeq" id="XP_064706415.1">
    <property type="nucleotide sequence ID" value="XM_064846190.1"/>
</dbReference>
<evidence type="ECO:0000256" key="1">
    <source>
        <dbReference type="SAM" id="MobiDB-lite"/>
    </source>
</evidence>
<feature type="region of interest" description="Disordered" evidence="1">
    <location>
        <begin position="207"/>
        <end position="353"/>
    </location>
</feature>
<feature type="compositionally biased region" description="Polar residues" evidence="1">
    <location>
        <begin position="290"/>
        <end position="312"/>
    </location>
</feature>
<reference evidence="2 3" key="1">
    <citation type="submission" date="2023-08" db="EMBL/GenBank/DDBJ databases">
        <title>Black Yeasts Isolated from many extreme environments.</title>
        <authorList>
            <person name="Coleine C."/>
            <person name="Stajich J.E."/>
            <person name="Selbmann L."/>
        </authorList>
    </citation>
    <scope>NUCLEOTIDE SEQUENCE [LARGE SCALE GENOMIC DNA]</scope>
    <source>
        <strain evidence="2 3">CCFEE 5792</strain>
    </source>
</reference>
<evidence type="ECO:0000313" key="2">
    <source>
        <dbReference type="EMBL" id="KAK5052715.1"/>
    </source>
</evidence>
<accession>A0AAV9N9R8</accession>
<protein>
    <recommendedName>
        <fullName evidence="4">Transcription factor TFIIIC triple barrel domain-containing protein</fullName>
    </recommendedName>
</protein>
<dbReference type="EMBL" id="JAVRRD010000013">
    <property type="protein sequence ID" value="KAK5052715.1"/>
    <property type="molecule type" value="Genomic_DNA"/>
</dbReference>
<feature type="compositionally biased region" description="Basic and acidic residues" evidence="1">
    <location>
        <begin position="438"/>
        <end position="447"/>
    </location>
</feature>
<organism evidence="2 3">
    <name type="scientific">Exophiala bonariae</name>
    <dbReference type="NCBI Taxonomy" id="1690606"/>
    <lineage>
        <taxon>Eukaryota</taxon>
        <taxon>Fungi</taxon>
        <taxon>Dikarya</taxon>
        <taxon>Ascomycota</taxon>
        <taxon>Pezizomycotina</taxon>
        <taxon>Eurotiomycetes</taxon>
        <taxon>Chaetothyriomycetidae</taxon>
        <taxon>Chaetothyriales</taxon>
        <taxon>Herpotrichiellaceae</taxon>
        <taxon>Exophiala</taxon>
    </lineage>
</organism>
<keyword evidence="3" id="KW-1185">Reference proteome</keyword>
<feature type="region of interest" description="Disordered" evidence="1">
    <location>
        <begin position="67"/>
        <end position="86"/>
    </location>
</feature>
<evidence type="ECO:0000313" key="3">
    <source>
        <dbReference type="Proteomes" id="UP001358417"/>
    </source>
</evidence>
<feature type="compositionally biased region" description="Basic residues" evidence="1">
    <location>
        <begin position="685"/>
        <end position="694"/>
    </location>
</feature>
<feature type="region of interest" description="Disordered" evidence="1">
    <location>
        <begin position="510"/>
        <end position="536"/>
    </location>
</feature>
<feature type="compositionally biased region" description="Basic and acidic residues" evidence="1">
    <location>
        <begin position="572"/>
        <end position="613"/>
    </location>
</feature>
<evidence type="ECO:0008006" key="4">
    <source>
        <dbReference type="Google" id="ProtNLM"/>
    </source>
</evidence>
<feature type="compositionally biased region" description="Acidic residues" evidence="1">
    <location>
        <begin position="407"/>
        <end position="418"/>
    </location>
</feature>
<comment type="caution">
    <text evidence="2">The sequence shown here is derived from an EMBL/GenBank/DDBJ whole genome shotgun (WGS) entry which is preliminary data.</text>
</comment>
<proteinExistence type="predicted"/>
<feature type="region of interest" description="Disordered" evidence="1">
    <location>
        <begin position="401"/>
        <end position="491"/>
    </location>
</feature>
<dbReference type="GeneID" id="89970788"/>
<gene>
    <name evidence="2" type="ORF">LTR84_002581</name>
</gene>
<name>A0AAV9N9R8_9EURO</name>
<feature type="compositionally biased region" description="Pro residues" evidence="1">
    <location>
        <begin position="313"/>
        <end position="337"/>
    </location>
</feature>
<dbReference type="Proteomes" id="UP001358417">
    <property type="component" value="Unassembled WGS sequence"/>
</dbReference>
<feature type="compositionally biased region" description="Low complexity" evidence="1">
    <location>
        <begin position="338"/>
        <end position="353"/>
    </location>
</feature>
<feature type="compositionally biased region" description="Low complexity" evidence="1">
    <location>
        <begin position="651"/>
        <end position="680"/>
    </location>
</feature>
<feature type="compositionally biased region" description="Low complexity" evidence="1">
    <location>
        <begin position="207"/>
        <end position="228"/>
    </location>
</feature>